<dbReference type="PANTHER" id="PTHR11076:SF35">
    <property type="entry name" value="DNA REPAIR PROTEIN HOMOLOG YOBH"/>
    <property type="match status" value="1"/>
</dbReference>
<evidence type="ECO:0000256" key="1">
    <source>
        <dbReference type="ARBA" id="ARBA00010945"/>
    </source>
</evidence>
<organism evidence="5 6">
    <name type="scientific">Ureibacillus galli</name>
    <dbReference type="NCBI Taxonomy" id="2762222"/>
    <lineage>
        <taxon>Bacteria</taxon>
        <taxon>Bacillati</taxon>
        <taxon>Bacillota</taxon>
        <taxon>Bacilli</taxon>
        <taxon>Bacillales</taxon>
        <taxon>Caryophanaceae</taxon>
        <taxon>Ureibacillus</taxon>
    </lineage>
</organism>
<dbReference type="Gene3D" id="3.40.1170.60">
    <property type="match status" value="1"/>
</dbReference>
<dbReference type="RefSeq" id="WP_191706098.1">
    <property type="nucleotide sequence ID" value="NZ_JACSQA010000002.1"/>
</dbReference>
<accession>A0ABR8X8A7</accession>
<dbReference type="Pfam" id="PF11799">
    <property type="entry name" value="IMS_C"/>
    <property type="match status" value="1"/>
</dbReference>
<evidence type="ECO:0000313" key="6">
    <source>
        <dbReference type="Proteomes" id="UP000640930"/>
    </source>
</evidence>
<dbReference type="Pfam" id="PF11798">
    <property type="entry name" value="IMS_HHH"/>
    <property type="match status" value="1"/>
</dbReference>
<feature type="domain" description="UmuC" evidence="4">
    <location>
        <begin position="26"/>
        <end position="213"/>
    </location>
</feature>
<comment type="similarity">
    <text evidence="1">Belongs to the DNA polymerase type-Y family.</text>
</comment>
<dbReference type="InterPro" id="IPR050116">
    <property type="entry name" value="DNA_polymerase-Y"/>
</dbReference>
<dbReference type="InterPro" id="IPR017961">
    <property type="entry name" value="DNA_pol_Y-fam_little_finger"/>
</dbReference>
<protein>
    <submittedName>
        <fullName evidence="5">UV damage repair protein UvrX</fullName>
    </submittedName>
</protein>
<dbReference type="CDD" id="cd01700">
    <property type="entry name" value="PolY_Pol_V_umuC"/>
    <property type="match status" value="1"/>
</dbReference>
<dbReference type="Gene3D" id="3.30.70.270">
    <property type="match status" value="1"/>
</dbReference>
<keyword evidence="6" id="KW-1185">Reference proteome</keyword>
<name>A0ABR8X8A7_9BACL</name>
<dbReference type="InterPro" id="IPR043502">
    <property type="entry name" value="DNA/RNA_pol_sf"/>
</dbReference>
<dbReference type="Proteomes" id="UP000640930">
    <property type="component" value="Unassembled WGS sequence"/>
</dbReference>
<dbReference type="InterPro" id="IPR043128">
    <property type="entry name" value="Rev_trsase/Diguanyl_cyclase"/>
</dbReference>
<proteinExistence type="inferred from homology"/>
<dbReference type="PROSITE" id="PS50173">
    <property type="entry name" value="UMUC"/>
    <property type="match status" value="1"/>
</dbReference>
<dbReference type="EMBL" id="JACSQA010000002">
    <property type="protein sequence ID" value="MBD8025547.1"/>
    <property type="molecule type" value="Genomic_DNA"/>
</dbReference>
<evidence type="ECO:0000259" key="4">
    <source>
        <dbReference type="PROSITE" id="PS50173"/>
    </source>
</evidence>
<gene>
    <name evidence="5" type="ORF">H9636_02635</name>
</gene>
<keyword evidence="3" id="KW-0239">DNA-directed DNA polymerase</keyword>
<dbReference type="SUPFAM" id="SSF100879">
    <property type="entry name" value="Lesion bypass DNA polymerase (Y-family), little finger domain"/>
    <property type="match status" value="1"/>
</dbReference>
<keyword evidence="3" id="KW-0808">Transferase</keyword>
<evidence type="ECO:0000256" key="2">
    <source>
        <dbReference type="ARBA" id="ARBA00022457"/>
    </source>
</evidence>
<dbReference type="Gene3D" id="1.10.150.20">
    <property type="entry name" value="5' to 3' exonuclease, C-terminal subdomain"/>
    <property type="match status" value="1"/>
</dbReference>
<keyword evidence="2" id="KW-0515">Mutator protein</keyword>
<keyword evidence="3" id="KW-0548">Nucleotidyltransferase</keyword>
<sequence>MHGLKDREADGTNLLKKYEHAPNRPIICIDMRCFYASCMAMLENLDPLKVPIAVIGNFQQKGSIVLAASPPMKKRFGIKTGSRLFEIPKHPDIRLFEPKMEFFVQMSMEITNLINQFVPKEAIHVYSIDESFVDLSGTEKLWGPPEETAKFIQKSIYGQFQIPSAVGMGPNMLMAKLALDLEGKKKDFAKWTYEDVPTKLWPLSPLSEMWGIGRRTERTLNNMGIFTVGDLAKTDLKTLEDRFGIMGNQLYYHAWGIDLSPLGAPLAQGQISFGKGQVLMRDYRSRHEILAVILEMCEDVARRAREAYQVGRTISLGVSYSKDAFGGGFHRARTIDEPTNDTMKIYKVCEQLLDEHYAERPVRQISLSISKLESENSMQLSLFDDRKWRKRKLGTTMDYLRSKHGSTAILRAVSYTEAGTAVKRAQLVGGHKK</sequence>
<dbReference type="InterPro" id="IPR024728">
    <property type="entry name" value="PolY_HhH_motif"/>
</dbReference>
<dbReference type="InterPro" id="IPR001126">
    <property type="entry name" value="UmuC"/>
</dbReference>
<comment type="caution">
    <text evidence="5">The sequence shown here is derived from an EMBL/GenBank/DDBJ whole genome shotgun (WGS) entry which is preliminary data.</text>
</comment>
<reference evidence="5 6" key="1">
    <citation type="submission" date="2020-08" db="EMBL/GenBank/DDBJ databases">
        <title>A Genomic Blueprint of the Chicken Gut Microbiome.</title>
        <authorList>
            <person name="Gilroy R."/>
            <person name="Ravi A."/>
            <person name="Getino M."/>
            <person name="Pursley I."/>
            <person name="Horton D.L."/>
            <person name="Alikhan N.-F."/>
            <person name="Baker D."/>
            <person name="Gharbi K."/>
            <person name="Hall N."/>
            <person name="Watson M."/>
            <person name="Adriaenssens E.M."/>
            <person name="Foster-Nyarko E."/>
            <person name="Jarju S."/>
            <person name="Secka A."/>
            <person name="Antonio M."/>
            <person name="Oren A."/>
            <person name="Chaudhuri R."/>
            <person name="La Ragione R.M."/>
            <person name="Hildebrand F."/>
            <person name="Pallen M.J."/>
        </authorList>
    </citation>
    <scope>NUCLEOTIDE SEQUENCE [LARGE SCALE GENOMIC DNA]</scope>
    <source>
        <strain evidence="5 6">Re31</strain>
    </source>
</reference>
<dbReference type="Pfam" id="PF00817">
    <property type="entry name" value="IMS"/>
    <property type="match status" value="1"/>
</dbReference>
<evidence type="ECO:0000313" key="5">
    <source>
        <dbReference type="EMBL" id="MBD8025547.1"/>
    </source>
</evidence>
<dbReference type="Gene3D" id="3.30.1490.100">
    <property type="entry name" value="DNA polymerase, Y-family, little finger domain"/>
    <property type="match status" value="1"/>
</dbReference>
<dbReference type="SUPFAM" id="SSF56672">
    <property type="entry name" value="DNA/RNA polymerases"/>
    <property type="match status" value="1"/>
</dbReference>
<evidence type="ECO:0000256" key="3">
    <source>
        <dbReference type="ARBA" id="ARBA00022932"/>
    </source>
</evidence>
<dbReference type="InterPro" id="IPR036775">
    <property type="entry name" value="DNA_pol_Y-fam_lit_finger_sf"/>
</dbReference>
<dbReference type="PANTHER" id="PTHR11076">
    <property type="entry name" value="DNA REPAIR POLYMERASE UMUC / TRANSFERASE FAMILY MEMBER"/>
    <property type="match status" value="1"/>
</dbReference>